<dbReference type="EMBL" id="BMGB01000001">
    <property type="protein sequence ID" value="GGA95465.1"/>
    <property type="molecule type" value="Genomic_DNA"/>
</dbReference>
<dbReference type="SMART" id="SM00271">
    <property type="entry name" value="DnaJ"/>
    <property type="match status" value="1"/>
</dbReference>
<keyword evidence="4" id="KW-1185">Reference proteome</keyword>
<evidence type="ECO:0000256" key="1">
    <source>
        <dbReference type="SAM" id="Phobius"/>
    </source>
</evidence>
<keyword evidence="1" id="KW-0812">Transmembrane</keyword>
<dbReference type="PRINTS" id="PR00625">
    <property type="entry name" value="JDOMAIN"/>
</dbReference>
<dbReference type="PROSITE" id="PS50076">
    <property type="entry name" value="DNAJ_2"/>
    <property type="match status" value="1"/>
</dbReference>
<evidence type="ECO:0000313" key="4">
    <source>
        <dbReference type="Proteomes" id="UP000606922"/>
    </source>
</evidence>
<evidence type="ECO:0000313" key="3">
    <source>
        <dbReference type="EMBL" id="GGA95465.1"/>
    </source>
</evidence>
<dbReference type="RefSeq" id="WP_188509337.1">
    <property type="nucleotide sequence ID" value="NZ_BMGB01000001.1"/>
</dbReference>
<dbReference type="InterPro" id="IPR001623">
    <property type="entry name" value="DnaJ_domain"/>
</dbReference>
<protein>
    <recommendedName>
        <fullName evidence="2">J domain-containing protein</fullName>
    </recommendedName>
</protein>
<reference evidence="3" key="1">
    <citation type="journal article" date="2014" name="Int. J. Syst. Evol. Microbiol.">
        <title>Complete genome sequence of Corynebacterium casei LMG S-19264T (=DSM 44701T), isolated from a smear-ripened cheese.</title>
        <authorList>
            <consortium name="US DOE Joint Genome Institute (JGI-PGF)"/>
            <person name="Walter F."/>
            <person name="Albersmeier A."/>
            <person name="Kalinowski J."/>
            <person name="Ruckert C."/>
        </authorList>
    </citation>
    <scope>NUCLEOTIDE SEQUENCE</scope>
    <source>
        <strain evidence="3">CGMCC 1.12813</strain>
    </source>
</reference>
<dbReference type="Gene3D" id="1.10.287.110">
    <property type="entry name" value="DnaJ domain"/>
    <property type="match status" value="1"/>
</dbReference>
<accession>A0A916SFX1</accession>
<feature type="transmembrane region" description="Helical" evidence="1">
    <location>
        <begin position="86"/>
        <end position="108"/>
    </location>
</feature>
<organism evidence="3 4">
    <name type="scientific">Conyzicola nivalis</name>
    <dbReference type="NCBI Taxonomy" id="1477021"/>
    <lineage>
        <taxon>Bacteria</taxon>
        <taxon>Bacillati</taxon>
        <taxon>Actinomycetota</taxon>
        <taxon>Actinomycetes</taxon>
        <taxon>Micrococcales</taxon>
        <taxon>Microbacteriaceae</taxon>
        <taxon>Conyzicola</taxon>
    </lineage>
</organism>
<name>A0A916SFX1_9MICO</name>
<feature type="transmembrane region" description="Helical" evidence="1">
    <location>
        <begin position="115"/>
        <end position="137"/>
    </location>
</feature>
<comment type="caution">
    <text evidence="3">The sequence shown here is derived from an EMBL/GenBank/DDBJ whole genome shotgun (WGS) entry which is preliminary data.</text>
</comment>
<dbReference type="SUPFAM" id="SSF46565">
    <property type="entry name" value="Chaperone J-domain"/>
    <property type="match status" value="1"/>
</dbReference>
<keyword evidence="1" id="KW-1133">Transmembrane helix</keyword>
<dbReference type="CDD" id="cd06257">
    <property type="entry name" value="DnaJ"/>
    <property type="match status" value="1"/>
</dbReference>
<feature type="transmembrane region" description="Helical" evidence="1">
    <location>
        <begin position="143"/>
        <end position="176"/>
    </location>
</feature>
<dbReference type="Proteomes" id="UP000606922">
    <property type="component" value="Unassembled WGS sequence"/>
</dbReference>
<evidence type="ECO:0000259" key="2">
    <source>
        <dbReference type="PROSITE" id="PS50076"/>
    </source>
</evidence>
<dbReference type="InterPro" id="IPR036869">
    <property type="entry name" value="J_dom_sf"/>
</dbReference>
<proteinExistence type="predicted"/>
<feature type="domain" description="J" evidence="2">
    <location>
        <begin position="5"/>
        <end position="67"/>
    </location>
</feature>
<sequence>MTPEDAAAILQLRPNATAGDVERAFRARARMLHPDRLTGASEEQVAAAAEKFARLTEAHEVMQHAIADAPIIATIEPDGPPPSARWLIVGWLGVMLVAGVISFFGGAIPYSTADVVLRLLPLAAAATAFALTGRRVYYAATVALLAASVLITLALASFGSLVALGLLLVPVVGLMVQGRKVAAYRA</sequence>
<reference evidence="3" key="2">
    <citation type="submission" date="2020-09" db="EMBL/GenBank/DDBJ databases">
        <authorList>
            <person name="Sun Q."/>
            <person name="Zhou Y."/>
        </authorList>
    </citation>
    <scope>NUCLEOTIDE SEQUENCE</scope>
    <source>
        <strain evidence="3">CGMCC 1.12813</strain>
    </source>
</reference>
<gene>
    <name evidence="3" type="ORF">GCM10010979_07350</name>
</gene>
<dbReference type="Pfam" id="PF00226">
    <property type="entry name" value="DnaJ"/>
    <property type="match status" value="1"/>
</dbReference>
<dbReference type="AlphaFoldDB" id="A0A916SFX1"/>
<keyword evidence="1" id="KW-0472">Membrane</keyword>